<evidence type="ECO:0000313" key="3">
    <source>
        <dbReference type="Proteomes" id="UP000706926"/>
    </source>
</evidence>
<keyword evidence="1" id="KW-0812">Transmembrane</keyword>
<gene>
    <name evidence="2" type="ORF">J2Z18_002770</name>
</gene>
<name>A0ABS4FBN1_9BACL</name>
<accession>A0ABS4FBN1</accession>
<feature type="transmembrane region" description="Helical" evidence="1">
    <location>
        <begin position="28"/>
        <end position="44"/>
    </location>
</feature>
<keyword evidence="1" id="KW-0472">Membrane</keyword>
<feature type="transmembrane region" description="Helical" evidence="1">
    <location>
        <begin position="5"/>
        <end position="22"/>
    </location>
</feature>
<dbReference type="Proteomes" id="UP000706926">
    <property type="component" value="Unassembled WGS sequence"/>
</dbReference>
<evidence type="ECO:0000313" key="2">
    <source>
        <dbReference type="EMBL" id="MBP1893667.1"/>
    </source>
</evidence>
<keyword evidence="1" id="KW-1133">Transmembrane helix</keyword>
<sequence>MKMVLRIGMGLLWIGIGIQRIIQQSYPLALLFLAGGVLFVYAGWRSWKFRNQ</sequence>
<protein>
    <submittedName>
        <fullName evidence="2">Uncharacterized protein</fullName>
    </submittedName>
</protein>
<keyword evidence="3" id="KW-1185">Reference proteome</keyword>
<evidence type="ECO:0000256" key="1">
    <source>
        <dbReference type="SAM" id="Phobius"/>
    </source>
</evidence>
<organism evidence="2 3">
    <name type="scientific">Paenibacillus lactis</name>
    <dbReference type="NCBI Taxonomy" id="228574"/>
    <lineage>
        <taxon>Bacteria</taxon>
        <taxon>Bacillati</taxon>
        <taxon>Bacillota</taxon>
        <taxon>Bacilli</taxon>
        <taxon>Bacillales</taxon>
        <taxon>Paenibacillaceae</taxon>
        <taxon>Paenibacillus</taxon>
    </lineage>
</organism>
<reference evidence="2 3" key="1">
    <citation type="submission" date="2021-03" db="EMBL/GenBank/DDBJ databases">
        <title>Genomic Encyclopedia of Type Strains, Phase IV (KMG-IV): sequencing the most valuable type-strain genomes for metagenomic binning, comparative biology and taxonomic classification.</title>
        <authorList>
            <person name="Goeker M."/>
        </authorList>
    </citation>
    <scope>NUCLEOTIDE SEQUENCE [LARGE SCALE GENOMIC DNA]</scope>
    <source>
        <strain evidence="2 3">DSM 15596</strain>
    </source>
</reference>
<proteinExistence type="predicted"/>
<comment type="caution">
    <text evidence="2">The sequence shown here is derived from an EMBL/GenBank/DDBJ whole genome shotgun (WGS) entry which is preliminary data.</text>
</comment>
<dbReference type="EMBL" id="JAGGKI010000006">
    <property type="protein sequence ID" value="MBP1893667.1"/>
    <property type="molecule type" value="Genomic_DNA"/>
</dbReference>